<dbReference type="EMBL" id="MK500421">
    <property type="protein sequence ID" value="QBK89430.1"/>
    <property type="molecule type" value="Genomic_DNA"/>
</dbReference>
<organism evidence="1">
    <name type="scientific">Mimivirus LCMiAC02</name>
    <dbReference type="NCBI Taxonomy" id="2506609"/>
    <lineage>
        <taxon>Viruses</taxon>
        <taxon>Varidnaviria</taxon>
        <taxon>Bamfordvirae</taxon>
        <taxon>Nucleocytoviricota</taxon>
        <taxon>Megaviricetes</taxon>
        <taxon>Imitervirales</taxon>
        <taxon>Mimiviridae</taxon>
        <taxon>Klosneuvirinae</taxon>
    </lineage>
</organism>
<proteinExistence type="predicted"/>
<evidence type="ECO:0000313" key="1">
    <source>
        <dbReference type="EMBL" id="QBK89430.1"/>
    </source>
</evidence>
<sequence length="201" mass="24010">MLSFYKKYYKQLIVTESHNLEKFDMSNDNCNRTCKECNKEFTPRKDGWDCDNWETTCKNCRGSMKVECKYCSKEFIQKKDDYYFYNNIVKYRCDDCKVTHEELMNGTIDNNKIYDGKCIKIIYKVLTEAHLGDYDNEETNYYPLMKNIKNKHYDNGITTDNKILVLYERDTEFWNDSDGYQSSIVYEIIEAEIVDSNSDSE</sequence>
<accession>A0A4P6VMM0</accession>
<reference evidence="1" key="1">
    <citation type="journal article" date="2019" name="MBio">
        <title>Virus Genomes from Deep Sea Sediments Expand the Ocean Megavirome and Support Independent Origins of Viral Gigantism.</title>
        <authorList>
            <person name="Backstrom D."/>
            <person name="Yutin N."/>
            <person name="Jorgensen S.L."/>
            <person name="Dharamshi J."/>
            <person name="Homa F."/>
            <person name="Zaremba-Niedwiedzka K."/>
            <person name="Spang A."/>
            <person name="Wolf Y.I."/>
            <person name="Koonin E.V."/>
            <person name="Ettema T.J."/>
        </authorList>
    </citation>
    <scope>NUCLEOTIDE SEQUENCE</scope>
</reference>
<gene>
    <name evidence="1" type="ORF">LCMiAC02_05250</name>
</gene>
<name>A0A4P6VMM0_9VIRU</name>
<protein>
    <submittedName>
        <fullName evidence="1">Uncharacterized protein</fullName>
    </submittedName>
</protein>